<keyword evidence="5" id="KW-0732">Signal</keyword>
<dbReference type="PANTHER" id="PTHR19277">
    <property type="entry name" value="PENTRAXIN"/>
    <property type="match status" value="1"/>
</dbReference>
<keyword evidence="4" id="KW-1015">Disulfide bond</keyword>
<gene>
    <name evidence="6" type="primary">Crp4-L</name>
    <name evidence="6" type="ORF">Hamer_G020967</name>
</gene>
<dbReference type="SUPFAM" id="SSF49899">
    <property type="entry name" value="Concanavalin A-like lectins/glucanases"/>
    <property type="match status" value="1"/>
</dbReference>
<feature type="chain" id="PRO_5035261385" evidence="5">
    <location>
        <begin position="17"/>
        <end position="246"/>
    </location>
</feature>
<dbReference type="InterPro" id="IPR013320">
    <property type="entry name" value="ConA-like_dom_sf"/>
</dbReference>
<evidence type="ECO:0000256" key="1">
    <source>
        <dbReference type="ARBA" id="ARBA00001913"/>
    </source>
</evidence>
<keyword evidence="3" id="KW-0106">Calcium</keyword>
<proteinExistence type="predicted"/>
<feature type="signal peptide" evidence="5">
    <location>
        <begin position="1"/>
        <end position="16"/>
    </location>
</feature>
<organism evidence="6 7">
    <name type="scientific">Homarus americanus</name>
    <name type="common">American lobster</name>
    <dbReference type="NCBI Taxonomy" id="6706"/>
    <lineage>
        <taxon>Eukaryota</taxon>
        <taxon>Metazoa</taxon>
        <taxon>Ecdysozoa</taxon>
        <taxon>Arthropoda</taxon>
        <taxon>Crustacea</taxon>
        <taxon>Multicrustacea</taxon>
        <taxon>Malacostraca</taxon>
        <taxon>Eumalacostraca</taxon>
        <taxon>Eucarida</taxon>
        <taxon>Decapoda</taxon>
        <taxon>Pleocyemata</taxon>
        <taxon>Astacidea</taxon>
        <taxon>Nephropoidea</taxon>
        <taxon>Nephropidae</taxon>
        <taxon>Homarus</taxon>
    </lineage>
</organism>
<keyword evidence="2" id="KW-0479">Metal-binding</keyword>
<evidence type="ECO:0000256" key="5">
    <source>
        <dbReference type="SAM" id="SignalP"/>
    </source>
</evidence>
<dbReference type="EMBL" id="JAHLQT010004117">
    <property type="protein sequence ID" value="KAG7176122.1"/>
    <property type="molecule type" value="Genomic_DNA"/>
</dbReference>
<evidence type="ECO:0000256" key="4">
    <source>
        <dbReference type="ARBA" id="ARBA00023157"/>
    </source>
</evidence>
<dbReference type="Proteomes" id="UP000747542">
    <property type="component" value="Unassembled WGS sequence"/>
</dbReference>
<protein>
    <submittedName>
        <fullName evidence="6">C-reactive protein 1.4-like</fullName>
    </submittedName>
</protein>
<dbReference type="GO" id="GO:0046872">
    <property type="term" value="F:metal ion binding"/>
    <property type="evidence" value="ECO:0007669"/>
    <property type="project" value="UniProtKB-KW"/>
</dbReference>
<comment type="cofactor">
    <cofactor evidence="1">
        <name>Ca(2+)</name>
        <dbReference type="ChEBI" id="CHEBI:29108"/>
    </cofactor>
</comment>
<evidence type="ECO:0000313" key="7">
    <source>
        <dbReference type="Proteomes" id="UP000747542"/>
    </source>
</evidence>
<evidence type="ECO:0000256" key="3">
    <source>
        <dbReference type="ARBA" id="ARBA00022837"/>
    </source>
</evidence>
<evidence type="ECO:0000256" key="2">
    <source>
        <dbReference type="ARBA" id="ARBA00022723"/>
    </source>
</evidence>
<keyword evidence="7" id="KW-1185">Reference proteome</keyword>
<accession>A0A8J5NAL9</accession>
<dbReference type="PANTHER" id="PTHR19277:SF125">
    <property type="entry name" value="B6"/>
    <property type="match status" value="1"/>
</dbReference>
<dbReference type="Gene3D" id="2.60.120.200">
    <property type="match status" value="1"/>
</dbReference>
<reference evidence="6" key="1">
    <citation type="journal article" date="2021" name="Sci. Adv.">
        <title>The American lobster genome reveals insights on longevity, neural, and immune adaptations.</title>
        <authorList>
            <person name="Polinski J.M."/>
            <person name="Zimin A.V."/>
            <person name="Clark K.F."/>
            <person name="Kohn A.B."/>
            <person name="Sadowski N."/>
            <person name="Timp W."/>
            <person name="Ptitsyn A."/>
            <person name="Khanna P."/>
            <person name="Romanova D.Y."/>
            <person name="Williams P."/>
            <person name="Greenwood S.J."/>
            <person name="Moroz L.L."/>
            <person name="Walt D.R."/>
            <person name="Bodnar A.G."/>
        </authorList>
    </citation>
    <scope>NUCLEOTIDE SEQUENCE</scope>
    <source>
        <strain evidence="6">GMGI-L3</strain>
    </source>
</reference>
<comment type="caution">
    <text evidence="6">The sequence shown here is derived from an EMBL/GenBank/DDBJ whole genome shotgun (WGS) entry which is preliminary data.</text>
</comment>
<evidence type="ECO:0000313" key="6">
    <source>
        <dbReference type="EMBL" id="KAG7176122.1"/>
    </source>
</evidence>
<dbReference type="Pfam" id="PF13385">
    <property type="entry name" value="Laminin_G_3"/>
    <property type="match status" value="1"/>
</dbReference>
<dbReference type="AlphaFoldDB" id="A0A8J5NAL9"/>
<name>A0A8J5NAL9_HOMAM</name>
<sequence>MAGWCWCLLMVLGVTGEVFGSSTVDSTCASTSYFKTEAVQYVEYVAEMPDLSGFTLHYWIHLLEPSSFVCPFAYINEADDTSIQVLVVRSELSWTWVIQVNGVVVSLVTSPVSLVGKWHHVLHSWHSHSGNWSFYLDGHLVDSGINLETKGMTVSGGGRAYSGQRYNAITSSEPCDEGVHGWLTLLGLDTRGIQRAEHWMSRLMVTVLVDGCSPEQGGDILTWDYTPRQGYGGVMTTRANTTCGHF</sequence>
<dbReference type="InterPro" id="IPR051360">
    <property type="entry name" value="Neuronal_Pentraxin_Related"/>
</dbReference>